<dbReference type="InterPro" id="IPR007502">
    <property type="entry name" value="Helicase-assoc_dom"/>
</dbReference>
<comment type="caution">
    <text evidence="4">The sequence shown here is derived from an EMBL/GenBank/DDBJ whole genome shotgun (WGS) entry which is preliminary data.</text>
</comment>
<evidence type="ECO:0000313" key="5">
    <source>
        <dbReference type="Proteomes" id="UP001345963"/>
    </source>
</evidence>
<feature type="non-terminal residue" evidence="4">
    <location>
        <position position="1"/>
    </location>
</feature>
<dbReference type="Proteomes" id="UP001345963">
    <property type="component" value="Unassembled WGS sequence"/>
</dbReference>
<reference evidence="4 5" key="1">
    <citation type="submission" date="2021-07" db="EMBL/GenBank/DDBJ databases">
        <authorList>
            <person name="Palmer J.M."/>
        </authorList>
    </citation>
    <scope>NUCLEOTIDE SEQUENCE [LARGE SCALE GENOMIC DNA]</scope>
    <source>
        <strain evidence="4 5">AT_MEX2019</strain>
        <tissue evidence="4">Muscle</tissue>
    </source>
</reference>
<protein>
    <recommendedName>
        <fullName evidence="3">Helicase-associated domain-containing protein</fullName>
    </recommendedName>
</protein>
<dbReference type="Gene3D" id="1.20.120.1080">
    <property type="match status" value="1"/>
</dbReference>
<name>A0ABU7A7T3_9TELE</name>
<keyword evidence="1" id="KW-0547">Nucleotide-binding</keyword>
<feature type="domain" description="Helicase-associated" evidence="3">
    <location>
        <begin position="56"/>
        <end position="147"/>
    </location>
</feature>
<evidence type="ECO:0000256" key="1">
    <source>
        <dbReference type="ARBA" id="ARBA00022741"/>
    </source>
</evidence>
<accession>A0ABU7A7T3</accession>
<proteinExistence type="predicted"/>
<dbReference type="InterPro" id="IPR048333">
    <property type="entry name" value="HA2_WH"/>
</dbReference>
<dbReference type="PANTHER" id="PTHR18934">
    <property type="entry name" value="ATP-DEPENDENT RNA HELICASE"/>
    <property type="match status" value="1"/>
</dbReference>
<evidence type="ECO:0000313" key="4">
    <source>
        <dbReference type="EMBL" id="MED6234167.1"/>
    </source>
</evidence>
<dbReference type="EMBL" id="JAHUTI010005255">
    <property type="protein sequence ID" value="MED6234167.1"/>
    <property type="molecule type" value="Genomic_DNA"/>
</dbReference>
<feature type="non-terminal residue" evidence="4">
    <location>
        <position position="160"/>
    </location>
</feature>
<organism evidence="4 5">
    <name type="scientific">Ataeniobius toweri</name>
    <dbReference type="NCBI Taxonomy" id="208326"/>
    <lineage>
        <taxon>Eukaryota</taxon>
        <taxon>Metazoa</taxon>
        <taxon>Chordata</taxon>
        <taxon>Craniata</taxon>
        <taxon>Vertebrata</taxon>
        <taxon>Euteleostomi</taxon>
        <taxon>Actinopterygii</taxon>
        <taxon>Neopterygii</taxon>
        <taxon>Teleostei</taxon>
        <taxon>Neoteleostei</taxon>
        <taxon>Acanthomorphata</taxon>
        <taxon>Ovalentaria</taxon>
        <taxon>Atherinomorphae</taxon>
        <taxon>Cyprinodontiformes</taxon>
        <taxon>Goodeidae</taxon>
        <taxon>Ataeniobius</taxon>
    </lineage>
</organism>
<evidence type="ECO:0000259" key="3">
    <source>
        <dbReference type="SMART" id="SM00847"/>
    </source>
</evidence>
<dbReference type="InterPro" id="IPR027417">
    <property type="entry name" value="P-loop_NTPase"/>
</dbReference>
<dbReference type="SUPFAM" id="SSF52540">
    <property type="entry name" value="P-loop containing nucleoside triphosphate hydrolases"/>
    <property type="match status" value="1"/>
</dbReference>
<evidence type="ECO:0000256" key="2">
    <source>
        <dbReference type="ARBA" id="ARBA00022840"/>
    </source>
</evidence>
<dbReference type="PANTHER" id="PTHR18934:SF88">
    <property type="entry name" value="PRE-MRNA-SPLICING FACTOR ATP-DEPENDENT RNA HELICASE DHX32-RELATED"/>
    <property type="match status" value="1"/>
</dbReference>
<gene>
    <name evidence="4" type="ORF">ATANTOWER_023581</name>
</gene>
<sequence length="160" mass="17946">KCFRLYPKERQLPAEIPPHIVESDITSTVLFLKRMEIAGLDHCDFIDRPDPEGLMQALEELDYLAALDNDGNLSEMGIIMSEFPLEPQMAKTVLASCEFDCVSEVVIIAAMLTASSCYMVPPPELKPEAAQCHMKFQHPAGDHFTLINIFKAFKQCQQDA</sequence>
<dbReference type="Pfam" id="PF21010">
    <property type="entry name" value="HA2_C"/>
    <property type="match status" value="1"/>
</dbReference>
<dbReference type="SMART" id="SM00847">
    <property type="entry name" value="HA2"/>
    <property type="match status" value="1"/>
</dbReference>
<dbReference type="Pfam" id="PF04408">
    <property type="entry name" value="WHD_HA2"/>
    <property type="match status" value="1"/>
</dbReference>
<keyword evidence="2" id="KW-0067">ATP-binding</keyword>
<keyword evidence="5" id="KW-1185">Reference proteome</keyword>